<feature type="compositionally biased region" description="Basic and acidic residues" evidence="1">
    <location>
        <begin position="8"/>
        <end position="17"/>
    </location>
</feature>
<name>A0A6A2YR47_HIBSY</name>
<protein>
    <submittedName>
        <fullName evidence="2">Uncharacterized protein</fullName>
    </submittedName>
</protein>
<sequence length="212" mass="23176">MSHGCVESTRDTGKGEDEPCSSLGRPKADDFVRLVSKIVVAQICDSVGFRDLVGQNAMRLITRALEGFGDSHGFPGDSEIWNCLVGSGTVKEVVQASDPCADKIEQARQRRKAKRALLRLQQRLVCKALPETSASMVLDAKTENIQKLEGDHVSLLGAFVPVIEAMKNGLSERDGKGRGVHHSFCVTRGTIRRGELSLVRQTTEYPIELNQS</sequence>
<dbReference type="GO" id="GO:0005669">
    <property type="term" value="C:transcription factor TFIID complex"/>
    <property type="evidence" value="ECO:0007669"/>
    <property type="project" value="InterPro"/>
</dbReference>
<reference evidence="2" key="1">
    <citation type="submission" date="2019-09" db="EMBL/GenBank/DDBJ databases">
        <title>Draft genome information of white flower Hibiscus syriacus.</title>
        <authorList>
            <person name="Kim Y.-M."/>
        </authorList>
    </citation>
    <scope>NUCLEOTIDE SEQUENCE [LARGE SCALE GENOMIC DNA]</scope>
    <source>
        <strain evidence="2">YM2019G1</strain>
    </source>
</reference>
<keyword evidence="3" id="KW-1185">Reference proteome</keyword>
<dbReference type="Proteomes" id="UP000436088">
    <property type="component" value="Unassembled WGS sequence"/>
</dbReference>
<organism evidence="2 3">
    <name type="scientific">Hibiscus syriacus</name>
    <name type="common">Rose of Sharon</name>
    <dbReference type="NCBI Taxonomy" id="106335"/>
    <lineage>
        <taxon>Eukaryota</taxon>
        <taxon>Viridiplantae</taxon>
        <taxon>Streptophyta</taxon>
        <taxon>Embryophyta</taxon>
        <taxon>Tracheophyta</taxon>
        <taxon>Spermatophyta</taxon>
        <taxon>Magnoliopsida</taxon>
        <taxon>eudicotyledons</taxon>
        <taxon>Gunneridae</taxon>
        <taxon>Pentapetalae</taxon>
        <taxon>rosids</taxon>
        <taxon>malvids</taxon>
        <taxon>Malvales</taxon>
        <taxon>Malvaceae</taxon>
        <taxon>Malvoideae</taxon>
        <taxon>Hibiscus</taxon>
    </lineage>
</organism>
<evidence type="ECO:0000313" key="3">
    <source>
        <dbReference type="Proteomes" id="UP000436088"/>
    </source>
</evidence>
<evidence type="ECO:0000313" key="2">
    <source>
        <dbReference type="EMBL" id="KAE8681878.1"/>
    </source>
</evidence>
<feature type="region of interest" description="Disordered" evidence="1">
    <location>
        <begin position="1"/>
        <end position="22"/>
    </location>
</feature>
<proteinExistence type="predicted"/>
<dbReference type="PANTHER" id="PTHR46338:SF1">
    <property type="entry name" value="TRANSCRIPTION INITIATION FACTOR TFIID SUBUNIT 8"/>
    <property type="match status" value="1"/>
</dbReference>
<dbReference type="InterPro" id="IPR037818">
    <property type="entry name" value="TAF8"/>
</dbReference>
<dbReference type="EMBL" id="VEPZ02001298">
    <property type="protein sequence ID" value="KAE8681878.1"/>
    <property type="molecule type" value="Genomic_DNA"/>
</dbReference>
<comment type="caution">
    <text evidence="2">The sequence shown here is derived from an EMBL/GenBank/DDBJ whole genome shotgun (WGS) entry which is preliminary data.</text>
</comment>
<accession>A0A6A2YR47</accession>
<dbReference type="AlphaFoldDB" id="A0A6A2YR47"/>
<dbReference type="PANTHER" id="PTHR46338">
    <property type="entry name" value="TRANSCRIPTION INITIATION FACTOR TFIID SUBUNIT 8"/>
    <property type="match status" value="1"/>
</dbReference>
<evidence type="ECO:0000256" key="1">
    <source>
        <dbReference type="SAM" id="MobiDB-lite"/>
    </source>
</evidence>
<gene>
    <name evidence="2" type="ORF">F3Y22_tig00111303pilonHSYRG00158</name>
</gene>